<comment type="subcellular location">
    <subcellularLocation>
        <location evidence="1">Cell membrane</location>
        <topology evidence="1">Multi-pass membrane protein</topology>
    </subcellularLocation>
</comment>
<dbReference type="GO" id="GO:0008381">
    <property type="term" value="F:mechanosensitive monoatomic ion channel activity"/>
    <property type="evidence" value="ECO:0007669"/>
    <property type="project" value="InterPro"/>
</dbReference>
<evidence type="ECO:0000259" key="8">
    <source>
        <dbReference type="Pfam" id="PF21082"/>
    </source>
</evidence>
<dbReference type="InterPro" id="IPR011066">
    <property type="entry name" value="MscS_channel_C_sf"/>
</dbReference>
<feature type="domain" description="Mechanosensitive ion channel MscS" evidence="7">
    <location>
        <begin position="1"/>
        <end position="57"/>
    </location>
</feature>
<comment type="caution">
    <text evidence="9">The sequence shown here is derived from an EMBL/GenBank/DDBJ whole genome shotgun (WGS) entry which is preliminary data.</text>
</comment>
<dbReference type="AlphaFoldDB" id="A0A644XLQ5"/>
<dbReference type="Pfam" id="PF00924">
    <property type="entry name" value="MS_channel_2nd"/>
    <property type="match status" value="1"/>
</dbReference>
<name>A0A644XLQ5_9ZZZZ</name>
<dbReference type="Gene3D" id="3.30.70.100">
    <property type="match status" value="1"/>
</dbReference>
<dbReference type="InterPro" id="IPR023408">
    <property type="entry name" value="MscS_beta-dom_sf"/>
</dbReference>
<evidence type="ECO:0000259" key="7">
    <source>
        <dbReference type="Pfam" id="PF00924"/>
    </source>
</evidence>
<evidence type="ECO:0000256" key="4">
    <source>
        <dbReference type="ARBA" id="ARBA00022692"/>
    </source>
</evidence>
<comment type="similarity">
    <text evidence="2">Belongs to the MscS (TC 1.A.23) family.</text>
</comment>
<evidence type="ECO:0000256" key="2">
    <source>
        <dbReference type="ARBA" id="ARBA00008017"/>
    </source>
</evidence>
<feature type="domain" description="Mechanosensitive ion channel MscS C-terminal" evidence="8">
    <location>
        <begin position="64"/>
        <end position="143"/>
    </location>
</feature>
<proteinExistence type="inferred from homology"/>
<reference evidence="9" key="1">
    <citation type="submission" date="2019-08" db="EMBL/GenBank/DDBJ databases">
        <authorList>
            <person name="Kucharzyk K."/>
            <person name="Murdoch R.W."/>
            <person name="Higgins S."/>
            <person name="Loffler F."/>
        </authorList>
    </citation>
    <scope>NUCLEOTIDE SEQUENCE</scope>
</reference>
<sequence>MIVINAPFRIGDFIDSGSFSGTVTDMDMVCVTLSTPDNKKITMSNKLVWGSPIVNYSNIERRRVELSVSVAYGSDVQLVKDTVRKILSGYEEILPEPVPVVEVNKLSASSVDFVVRPWTKPADYWKVYWRFQGEICDRLAEVGLTVPFNQLDLHIIDQPAST</sequence>
<keyword evidence="4" id="KW-0812">Transmembrane</keyword>
<dbReference type="GO" id="GO:0005886">
    <property type="term" value="C:plasma membrane"/>
    <property type="evidence" value="ECO:0007669"/>
    <property type="project" value="UniProtKB-SubCell"/>
</dbReference>
<dbReference type="InterPro" id="IPR006685">
    <property type="entry name" value="MscS_channel_2nd"/>
</dbReference>
<evidence type="ECO:0000256" key="6">
    <source>
        <dbReference type="ARBA" id="ARBA00023136"/>
    </source>
</evidence>
<keyword evidence="3" id="KW-1003">Cell membrane</keyword>
<keyword evidence="6" id="KW-0472">Membrane</keyword>
<evidence type="ECO:0000256" key="5">
    <source>
        <dbReference type="ARBA" id="ARBA00022989"/>
    </source>
</evidence>
<evidence type="ECO:0000313" key="9">
    <source>
        <dbReference type="EMBL" id="MPM16741.1"/>
    </source>
</evidence>
<accession>A0A644XLQ5</accession>
<dbReference type="Pfam" id="PF21082">
    <property type="entry name" value="MS_channel_3rd"/>
    <property type="match status" value="1"/>
</dbReference>
<dbReference type="PANTHER" id="PTHR30221">
    <property type="entry name" value="SMALL-CONDUCTANCE MECHANOSENSITIVE CHANNEL"/>
    <property type="match status" value="1"/>
</dbReference>
<dbReference type="PANTHER" id="PTHR30221:SF1">
    <property type="entry name" value="SMALL-CONDUCTANCE MECHANOSENSITIVE CHANNEL"/>
    <property type="match status" value="1"/>
</dbReference>
<protein>
    <submittedName>
        <fullName evidence="9">Small-conductance mechanosensitive channel</fullName>
    </submittedName>
</protein>
<gene>
    <name evidence="9" type="primary">mscS_14</name>
    <name evidence="9" type="ORF">SDC9_63122</name>
</gene>
<evidence type="ECO:0000256" key="1">
    <source>
        <dbReference type="ARBA" id="ARBA00004651"/>
    </source>
</evidence>
<dbReference type="EMBL" id="VSSQ01002667">
    <property type="protein sequence ID" value="MPM16741.1"/>
    <property type="molecule type" value="Genomic_DNA"/>
</dbReference>
<dbReference type="InterPro" id="IPR049278">
    <property type="entry name" value="MS_channel_C"/>
</dbReference>
<dbReference type="SUPFAM" id="SSF50182">
    <property type="entry name" value="Sm-like ribonucleoproteins"/>
    <property type="match status" value="1"/>
</dbReference>
<dbReference type="InterPro" id="IPR010920">
    <property type="entry name" value="LSM_dom_sf"/>
</dbReference>
<dbReference type="SUPFAM" id="SSF82689">
    <property type="entry name" value="Mechanosensitive channel protein MscS (YggB), C-terminal domain"/>
    <property type="match status" value="1"/>
</dbReference>
<dbReference type="Gene3D" id="2.30.30.60">
    <property type="match status" value="1"/>
</dbReference>
<organism evidence="9">
    <name type="scientific">bioreactor metagenome</name>
    <dbReference type="NCBI Taxonomy" id="1076179"/>
    <lineage>
        <taxon>unclassified sequences</taxon>
        <taxon>metagenomes</taxon>
        <taxon>ecological metagenomes</taxon>
    </lineage>
</organism>
<keyword evidence="5" id="KW-1133">Transmembrane helix</keyword>
<evidence type="ECO:0000256" key="3">
    <source>
        <dbReference type="ARBA" id="ARBA00022475"/>
    </source>
</evidence>
<dbReference type="InterPro" id="IPR045275">
    <property type="entry name" value="MscS_archaea/bacteria_type"/>
</dbReference>